<keyword evidence="1" id="KW-0677">Repeat</keyword>
<evidence type="ECO:0000256" key="2">
    <source>
        <dbReference type="SAM" id="SignalP"/>
    </source>
</evidence>
<dbReference type="Pfam" id="PF02494">
    <property type="entry name" value="HYR"/>
    <property type="match status" value="5"/>
</dbReference>
<sequence length="764" mass="75598">MARTRPFRVLAGPAAALLLIGGGATAAFADQLVIDGDGLAPVLGPDGQAAEVAACTDQPVTFTVLIAARRNGGDNVTFANGSTVTVSVDSADASMTVALPEDPTITVLSNWQTRTNGTLSTDYIAASITLPAQTAAGGGAVTFRATGPRVSDGQNHTQTKDVSVSWGAPQKCILDSTPPVVTVPSGVTAEATGSAGAVVTFVASATDETAPAAPEVSCTPASGSVFALGDTKVDCSATDAANHTATASFFVHVVDTTAPVVGPVTDIGIEATGAGTLVTWDAPAVFDAVSDGLSADCLPASGAIFPVGTTTVTCAATDAAHNTGSTSFTVTVSDTTAPSIVVPGDIQREADGPLGTQVAFTATALDLVDGALPVHCVPASGTVFAVGVTSVECSAADAAGTIAVGRFEIRIVDTTPPVVTVPALDPIEATGPGGAPASFTSTAFDTVDGALPVTCDAASGDTFALGATTVTCTAEDAAGNVGEASFVISVVDTTAPVFAPQADLEVEATGPLGAPASYEPTATDLVDAQVEVVCDSVSGSTFALGETAVSCSAADHAGNTAVLAFVVRVVDTKPPTITWVGGPVDGATYVYGSVPPAGSCTAVDLVDGAVACAVGDSGPATGAHTLTATAVDAHGNAAAAQRHYTIAAWTLGGFFQPVDVNGTWNSVKGGATVPLKFEAFAGSTELTSVTAVQGFTVKGVACPGSGTATDDIELTTTGGTSLRYDATAGQFIQNWQTPKSPGSCYKVTMTTLDGSSISALFKLK</sequence>
<organism evidence="4 5">
    <name type="scientific">Microbacterium helvum</name>
    <dbReference type="NCBI Taxonomy" id="2773713"/>
    <lineage>
        <taxon>Bacteria</taxon>
        <taxon>Bacillati</taxon>
        <taxon>Actinomycetota</taxon>
        <taxon>Actinomycetes</taxon>
        <taxon>Micrococcales</taxon>
        <taxon>Microbacteriaceae</taxon>
        <taxon>Microbacterium</taxon>
    </lineage>
</organism>
<comment type="caution">
    <text evidence="4">The sequence shown here is derived from an EMBL/GenBank/DDBJ whole genome shotgun (WGS) entry which is preliminary data.</text>
</comment>
<keyword evidence="5" id="KW-1185">Reference proteome</keyword>
<evidence type="ECO:0000256" key="1">
    <source>
        <dbReference type="ARBA" id="ARBA00022737"/>
    </source>
</evidence>
<feature type="chain" id="PRO_5046817532" evidence="2">
    <location>
        <begin position="30"/>
        <end position="764"/>
    </location>
</feature>
<dbReference type="PANTHER" id="PTHR24273">
    <property type="entry name" value="FI04643P-RELATED"/>
    <property type="match status" value="1"/>
</dbReference>
<accession>A0ABR8NPA0</accession>
<evidence type="ECO:0000313" key="5">
    <source>
        <dbReference type="Proteomes" id="UP000598426"/>
    </source>
</evidence>
<evidence type="ECO:0000313" key="4">
    <source>
        <dbReference type="EMBL" id="MBD3942469.1"/>
    </source>
</evidence>
<keyword evidence="2" id="KW-0732">Signal</keyword>
<dbReference type="InterPro" id="IPR003410">
    <property type="entry name" value="HYR_dom"/>
</dbReference>
<feature type="domain" description="HYR" evidence="3">
    <location>
        <begin position="254"/>
        <end position="334"/>
    </location>
</feature>
<gene>
    <name evidence="4" type="ORF">IF188_12240</name>
</gene>
<reference evidence="4 5" key="1">
    <citation type="submission" date="2020-09" db="EMBL/GenBank/DDBJ databases">
        <title>Isolation and identification of active actinomycetes.</title>
        <authorList>
            <person name="Li X."/>
        </authorList>
    </citation>
    <scope>NUCLEOTIDE SEQUENCE [LARGE SCALE GENOMIC DNA]</scope>
    <source>
        <strain evidence="4 5">NEAU-LLC</strain>
    </source>
</reference>
<dbReference type="RefSeq" id="WP_191172085.1">
    <property type="nucleotide sequence ID" value="NZ_JACXZS010000007.1"/>
</dbReference>
<feature type="signal peptide" evidence="2">
    <location>
        <begin position="1"/>
        <end position="29"/>
    </location>
</feature>
<dbReference type="NCBIfam" id="NF038114">
    <property type="entry name" value="rightmost"/>
    <property type="match status" value="1"/>
</dbReference>
<name>A0ABR8NPA0_9MICO</name>
<protein>
    <submittedName>
        <fullName evidence="4">HYR domain-containing protein</fullName>
    </submittedName>
</protein>
<dbReference type="PANTHER" id="PTHR24273:SF32">
    <property type="entry name" value="HYALIN"/>
    <property type="match status" value="1"/>
</dbReference>
<dbReference type="Proteomes" id="UP000598426">
    <property type="component" value="Unassembled WGS sequence"/>
</dbReference>
<evidence type="ECO:0000259" key="3">
    <source>
        <dbReference type="PROSITE" id="PS50825"/>
    </source>
</evidence>
<proteinExistence type="predicted"/>
<feature type="domain" description="HYR" evidence="3">
    <location>
        <begin position="412"/>
        <end position="492"/>
    </location>
</feature>
<dbReference type="PROSITE" id="PS50825">
    <property type="entry name" value="HYR"/>
    <property type="match status" value="2"/>
</dbReference>
<dbReference type="EMBL" id="JACXZS010000007">
    <property type="protein sequence ID" value="MBD3942469.1"/>
    <property type="molecule type" value="Genomic_DNA"/>
</dbReference>